<proteinExistence type="predicted"/>
<evidence type="ECO:0000313" key="2">
    <source>
        <dbReference type="Proteomes" id="UP000245014"/>
    </source>
</evidence>
<organism evidence="1 2">
    <name type="scientific">Aliarcobacter skirrowii</name>
    <dbReference type="NCBI Taxonomy" id="28200"/>
    <lineage>
        <taxon>Bacteria</taxon>
        <taxon>Pseudomonadati</taxon>
        <taxon>Campylobacterota</taxon>
        <taxon>Epsilonproteobacteria</taxon>
        <taxon>Campylobacterales</taxon>
        <taxon>Arcobacteraceae</taxon>
        <taxon>Aliarcobacter</taxon>
    </lineage>
</organism>
<dbReference type="RefSeq" id="WP_109158704.1">
    <property type="nucleotide sequence ID" value="NZ_QEYI01000009.1"/>
</dbReference>
<dbReference type="AlphaFoldDB" id="A0A2U2BYU6"/>
<dbReference type="EMBL" id="QEYI01000009">
    <property type="protein sequence ID" value="PWE19993.1"/>
    <property type="molecule type" value="Genomic_DNA"/>
</dbReference>
<sequence length="642" mass="74899">MKKLSIYVALIFLAVVLLFFIVRNSIENRIDAKVKELNQNGFFVNINKNIGFLGFEAKGKIEIAYPYKAMVYTINQMSDGDLKKQFQDYLELLPKDEIDVFVEGLTFDYDIVSNGFGTKYDLNLYLTKLPIRYMQHQNYFGLVNALPTNMMQMLNNKEIRINIDQDGNFKLDDLTLTLKNSGLLNIRGVNGDKKTLNIPLFKVEKAYYGGYIDERLIIENMNFSYFENKKSSKIDSKIFIENFTHKRYETILEFKNLKLDSYSKYLNDDLQIKSDLSFDTLSKKRYNFDFTKVLNNYFELKNSSFVVEFENLPYKEYLDFSASSLTLDYNKALEKQDEFFDLLSQSDFIISLEGNSNDLSFMNDKFYERLKFDAKIKPTNFTNFSTLNDIFSIFKVDLEIDSKSAQKFSQAIFKDFIQEDIIFENTNQDNIKKLAIELKEDGLYINGNLVINSDKLIVKNSYNSNNQYNSLEHQDYLYNTSSKLYHTYELISPNLLRVNFKYKTSLKNDLKNGGITVSFPQILDSKRVKAINSKTFKDIKTYQAGDDILGTTLNTKDIKAQYLQIDAFDDKWSNIDEEKEFSVDFDISGLTFSTLEINLRAYSNSKDLKSELVPTKTESFTKDQQNYYIKIADIYIYDLITK</sequence>
<protein>
    <submittedName>
        <fullName evidence="1">Uncharacterized protein</fullName>
    </submittedName>
</protein>
<evidence type="ECO:0000313" key="1">
    <source>
        <dbReference type="EMBL" id="PWE19993.1"/>
    </source>
</evidence>
<accession>A0A2U2BYU6</accession>
<dbReference type="Proteomes" id="UP000245014">
    <property type="component" value="Unassembled WGS sequence"/>
</dbReference>
<gene>
    <name evidence="1" type="ORF">DF188_08755</name>
</gene>
<comment type="caution">
    <text evidence="1">The sequence shown here is derived from an EMBL/GenBank/DDBJ whole genome shotgun (WGS) entry which is preliminary data.</text>
</comment>
<dbReference type="STRING" id="28200.GCA_001572935_00469"/>
<reference evidence="1 2" key="1">
    <citation type="submission" date="2018-05" db="EMBL/GenBank/DDBJ databases">
        <title>Antimicrobial susceptibility testing and genomic analysis of Arcobacter skirrowii strains and one Arcobacter butzleri isolated from German poultry farms.</title>
        <authorList>
            <person name="Haenel I."/>
            <person name="Hotzel H."/>
            <person name="Tomaso H."/>
            <person name="Busch A."/>
        </authorList>
    </citation>
    <scope>NUCLEOTIDE SEQUENCE [LARGE SCALE GENOMIC DNA]</scope>
    <source>
        <strain evidence="2">v</strain>
    </source>
</reference>
<name>A0A2U2BYU6_9BACT</name>